<comment type="caution">
    <text evidence="1">The sequence shown here is derived from an EMBL/GenBank/DDBJ whole genome shotgun (WGS) entry which is preliminary data.</text>
</comment>
<dbReference type="SUPFAM" id="SSF48173">
    <property type="entry name" value="Cryptochrome/photolyase FAD-binding domain"/>
    <property type="match status" value="1"/>
</dbReference>
<dbReference type="PANTHER" id="PTHR38657">
    <property type="entry name" value="SLR1343 PROTEIN"/>
    <property type="match status" value="1"/>
</dbReference>
<sequence length="526" mass="62284">MEKRDYLKEIDGVIEEADPADYDKAVLILPDQINLNVWPEWIHDEKPLLILIESYPVHRTLPYHKKRLTYLLSSLRHFAVECSSNGFPVHYQSTDQHYDKVLKDILDGNKELALSFMNPSEWDSRERLQELRKKYENRVTKISNTFFFADPDDWKQKIEPGYRMEYFYRDMRKKTGYLMNGDEPEGGEWNYDENNRESLPSGYDIPEPTRFQPDDITLEVMEMVDEKFPDHFGKTDHFYYATSRKQAMELLDEFIDNRLDDFGPYEDAMASDEPLLFHSGLSPYMNNGLLLPWEICERAIEAYRENDEIPINSVEGLVRQILGWREFVHIYYEAMMPEVRDTNFMNFNESLPKMYWSGETRMHCMKQSLKPVIEQGYSHHIQRLMVLSNFSNLTKTDPRELNEWFRFAYVDAHEWVVLPNVLGMSTFADGGVLASKPYVSSGNYINKMSDYCKSCEYSISKKTGEDACPFNYLYWNFVDEQRDAFEESGRNSFMVNMYEKKSEENKEAIRNSTENFLEQLKRYKNS</sequence>
<dbReference type="InterPro" id="IPR036134">
    <property type="entry name" value="Crypto/Photolyase_FAD-like_sf"/>
</dbReference>
<keyword evidence="2" id="KW-1185">Reference proteome</keyword>
<dbReference type="AlphaFoldDB" id="A0A6M1SUS2"/>
<evidence type="ECO:0000313" key="1">
    <source>
        <dbReference type="EMBL" id="NGP75876.1"/>
    </source>
</evidence>
<dbReference type="InterPro" id="IPR014729">
    <property type="entry name" value="Rossmann-like_a/b/a_fold"/>
</dbReference>
<evidence type="ECO:0000313" key="2">
    <source>
        <dbReference type="Proteomes" id="UP000473278"/>
    </source>
</evidence>
<dbReference type="Gene3D" id="1.10.579.10">
    <property type="entry name" value="DNA Cyclobutane Dipyrimidine Photolyase, subunit A, domain 3"/>
    <property type="match status" value="1"/>
</dbReference>
<accession>A0A6M1SUS2</accession>
<dbReference type="RefSeq" id="WP_165139714.1">
    <property type="nucleotide sequence ID" value="NZ_JAALLT010000002.1"/>
</dbReference>
<dbReference type="InterPro" id="IPR052551">
    <property type="entry name" value="UV-DNA_repair_photolyase"/>
</dbReference>
<dbReference type="EMBL" id="JAALLT010000002">
    <property type="protein sequence ID" value="NGP75876.1"/>
    <property type="molecule type" value="Genomic_DNA"/>
</dbReference>
<dbReference type="Gene3D" id="3.40.50.620">
    <property type="entry name" value="HUPs"/>
    <property type="match status" value="1"/>
</dbReference>
<dbReference type="Gene3D" id="1.10.10.1710">
    <property type="entry name" value="Deoxyribodipyrimidine photolyase-related"/>
    <property type="match status" value="1"/>
</dbReference>
<gene>
    <name evidence="1" type="ORF">G3570_04475</name>
</gene>
<protein>
    <submittedName>
        <fullName evidence="1">Cryptochrome/photolyase family protein</fullName>
    </submittedName>
</protein>
<keyword evidence="1" id="KW-0456">Lyase</keyword>
<dbReference type="PANTHER" id="PTHR38657:SF1">
    <property type="entry name" value="SLR1343 PROTEIN"/>
    <property type="match status" value="1"/>
</dbReference>
<organism evidence="1 2">
    <name type="scientific">Halalkalibaculum roseum</name>
    <dbReference type="NCBI Taxonomy" id="2709311"/>
    <lineage>
        <taxon>Bacteria</taxon>
        <taxon>Pseudomonadati</taxon>
        <taxon>Balneolota</taxon>
        <taxon>Balneolia</taxon>
        <taxon>Balneolales</taxon>
        <taxon>Balneolaceae</taxon>
        <taxon>Halalkalibaculum</taxon>
    </lineage>
</organism>
<proteinExistence type="predicted"/>
<reference evidence="1 2" key="1">
    <citation type="submission" date="2020-02" db="EMBL/GenBank/DDBJ databases">
        <title>Balneolaceae bacterium YR4-1, complete genome.</title>
        <authorList>
            <person name="Li Y."/>
            <person name="Wu S."/>
        </authorList>
    </citation>
    <scope>NUCLEOTIDE SEQUENCE [LARGE SCALE GENOMIC DNA]</scope>
    <source>
        <strain evidence="1 2">YR4-1</strain>
    </source>
</reference>
<dbReference type="InterPro" id="IPR007357">
    <property type="entry name" value="PhrB-like"/>
</dbReference>
<dbReference type="GO" id="GO:0016829">
    <property type="term" value="F:lyase activity"/>
    <property type="evidence" value="ECO:0007669"/>
    <property type="project" value="UniProtKB-KW"/>
</dbReference>
<name>A0A6M1SUS2_9BACT</name>
<dbReference type="Proteomes" id="UP000473278">
    <property type="component" value="Unassembled WGS sequence"/>
</dbReference>
<dbReference type="Gene3D" id="1.25.40.80">
    <property type="match status" value="1"/>
</dbReference>
<dbReference type="Pfam" id="PF04244">
    <property type="entry name" value="DPRP"/>
    <property type="match status" value="1"/>
</dbReference>